<evidence type="ECO:0000313" key="1">
    <source>
        <dbReference type="EMBL" id="KWV86672.1"/>
    </source>
</evidence>
<sequence>MEHLAFQRSGGVEAFDHIALGVVGRVATGRQHNPNARTWVPLRFDLVQGLGEGGFHQQHHARLQAQHHRLGFRIAEAAVELDDFGVTGFVDHQAGIEETGVHVAFIRHAAHGWPDYQVHDALVDVGGDNGRRGVGTHAAGVRATVAVADALVVLAGGHRQYVLAVDHHDKTGFLAVEELLDDYA</sequence>
<accession>A0A109LF20</accession>
<comment type="caution">
    <text evidence="1">The sequence shown here is derived from an EMBL/GenBank/DDBJ whole genome shotgun (WGS) entry which is preliminary data.</text>
</comment>
<proteinExistence type="predicted"/>
<protein>
    <submittedName>
        <fullName evidence="1">Uncharacterized protein</fullName>
    </submittedName>
</protein>
<organism evidence="1 2">
    <name type="scientific">Pseudomonas fluorescens</name>
    <dbReference type="NCBI Taxonomy" id="294"/>
    <lineage>
        <taxon>Bacteria</taxon>
        <taxon>Pseudomonadati</taxon>
        <taxon>Pseudomonadota</taxon>
        <taxon>Gammaproteobacteria</taxon>
        <taxon>Pseudomonadales</taxon>
        <taxon>Pseudomonadaceae</taxon>
        <taxon>Pseudomonas</taxon>
    </lineage>
</organism>
<reference evidence="1 2" key="1">
    <citation type="submission" date="2015-05" db="EMBL/GenBank/DDBJ databases">
        <title>A genomic and transcriptomic approach to investigate the blue pigment phenotype in Pseudomonas fluorescens.</title>
        <authorList>
            <person name="Andreani N.A."/>
            <person name="Cardazzo B."/>
        </authorList>
    </citation>
    <scope>NUCLEOTIDE SEQUENCE [LARGE SCALE GENOMIC DNA]</scope>
    <source>
        <strain evidence="1 2">Ps_22</strain>
    </source>
</reference>
<evidence type="ECO:0000313" key="2">
    <source>
        <dbReference type="Proteomes" id="UP000061348"/>
    </source>
</evidence>
<dbReference type="Proteomes" id="UP000061348">
    <property type="component" value="Unassembled WGS sequence"/>
</dbReference>
<dbReference type="EMBL" id="LCYA01000092">
    <property type="protein sequence ID" value="KWV86672.1"/>
    <property type="molecule type" value="Genomic_DNA"/>
</dbReference>
<name>A0A109LF20_PSEFL</name>
<gene>
    <name evidence="1" type="ORF">PFLmoz3_03756</name>
</gene>
<dbReference type="AlphaFoldDB" id="A0A109LF20"/>